<feature type="chain" id="PRO_5046555789" evidence="1">
    <location>
        <begin position="28"/>
        <end position="99"/>
    </location>
</feature>
<evidence type="ECO:0000259" key="2">
    <source>
        <dbReference type="Pfam" id="PF13670"/>
    </source>
</evidence>
<keyword evidence="4" id="KW-1185">Reference proteome</keyword>
<dbReference type="EMBL" id="JBHRTN010000008">
    <property type="protein sequence ID" value="MFC3124992.1"/>
    <property type="molecule type" value="Genomic_DNA"/>
</dbReference>
<evidence type="ECO:0000256" key="1">
    <source>
        <dbReference type="SAM" id="SignalP"/>
    </source>
</evidence>
<dbReference type="Proteomes" id="UP001595593">
    <property type="component" value="Unassembled WGS sequence"/>
</dbReference>
<sequence length="99" mass="10858">MRLTAIATVIALAAAAGSVATAGAARADDLRCAPVERSQWMGIEQVISRAQQLGYTTEEVERDDGCWEVKARDRNGLRVKFKMHPTTGELVTRENSARR</sequence>
<evidence type="ECO:0000313" key="3">
    <source>
        <dbReference type="EMBL" id="MFC3124992.1"/>
    </source>
</evidence>
<organism evidence="3 4">
    <name type="scientific">Teichococcus globiformis</name>
    <dbReference type="NCBI Taxonomy" id="2307229"/>
    <lineage>
        <taxon>Bacteria</taxon>
        <taxon>Pseudomonadati</taxon>
        <taxon>Pseudomonadota</taxon>
        <taxon>Alphaproteobacteria</taxon>
        <taxon>Acetobacterales</taxon>
        <taxon>Roseomonadaceae</taxon>
        <taxon>Roseomonas</taxon>
    </lineage>
</organism>
<keyword evidence="1" id="KW-0732">Signal</keyword>
<dbReference type="RefSeq" id="WP_379595414.1">
    <property type="nucleotide sequence ID" value="NZ_JBHRTN010000008.1"/>
</dbReference>
<dbReference type="Pfam" id="PF13670">
    <property type="entry name" value="PepSY_2"/>
    <property type="match status" value="1"/>
</dbReference>
<reference evidence="4" key="1">
    <citation type="journal article" date="2019" name="Int. J. Syst. Evol. Microbiol.">
        <title>The Global Catalogue of Microorganisms (GCM) 10K type strain sequencing project: providing services to taxonomists for standard genome sequencing and annotation.</title>
        <authorList>
            <consortium name="The Broad Institute Genomics Platform"/>
            <consortium name="The Broad Institute Genome Sequencing Center for Infectious Disease"/>
            <person name="Wu L."/>
            <person name="Ma J."/>
        </authorList>
    </citation>
    <scope>NUCLEOTIDE SEQUENCE [LARGE SCALE GENOMIC DNA]</scope>
    <source>
        <strain evidence="4">KCTC 52094</strain>
    </source>
</reference>
<name>A0ABV7G422_9PROT</name>
<dbReference type="InterPro" id="IPR025711">
    <property type="entry name" value="PepSY"/>
</dbReference>
<gene>
    <name evidence="3" type="ORF">ACFOD4_07965</name>
</gene>
<feature type="signal peptide" evidence="1">
    <location>
        <begin position="1"/>
        <end position="27"/>
    </location>
</feature>
<accession>A0ABV7G422</accession>
<protein>
    <submittedName>
        <fullName evidence="3">PepSY domain-containing protein</fullName>
    </submittedName>
</protein>
<feature type="domain" description="PepSY" evidence="2">
    <location>
        <begin position="12"/>
        <end position="93"/>
    </location>
</feature>
<proteinExistence type="predicted"/>
<comment type="caution">
    <text evidence="3">The sequence shown here is derived from an EMBL/GenBank/DDBJ whole genome shotgun (WGS) entry which is preliminary data.</text>
</comment>
<evidence type="ECO:0000313" key="4">
    <source>
        <dbReference type="Proteomes" id="UP001595593"/>
    </source>
</evidence>